<reference evidence="1 2" key="1">
    <citation type="submission" date="2020-08" db="EMBL/GenBank/DDBJ databases">
        <title>Genomic Encyclopedia of Type Strains, Phase III (KMG-III): the genomes of soil and plant-associated and newly described type strains.</title>
        <authorList>
            <person name="Whitman W."/>
        </authorList>
    </citation>
    <scope>NUCLEOTIDE SEQUENCE [LARGE SCALE GENOMIC DNA]</scope>
    <source>
        <strain evidence="1 2">CECT 3303</strain>
    </source>
</reference>
<proteinExistence type="predicted"/>
<protein>
    <submittedName>
        <fullName evidence="1">Uncharacterized protein</fullName>
    </submittedName>
</protein>
<organism evidence="1 2">
    <name type="scientific">Planomonospora venezuelensis</name>
    <dbReference type="NCBI Taxonomy" id="1999"/>
    <lineage>
        <taxon>Bacteria</taxon>
        <taxon>Bacillati</taxon>
        <taxon>Actinomycetota</taxon>
        <taxon>Actinomycetes</taxon>
        <taxon>Streptosporangiales</taxon>
        <taxon>Streptosporangiaceae</taxon>
        <taxon>Planomonospora</taxon>
    </lineage>
</organism>
<name>A0A841D6S8_PLAVE</name>
<dbReference type="RefSeq" id="WP_184942617.1">
    <property type="nucleotide sequence ID" value="NZ_BAAAWZ010000001.1"/>
</dbReference>
<dbReference type="AlphaFoldDB" id="A0A841D6S8"/>
<sequence length="113" mass="11583">MVVLAVPEHAGVEADAEERADPAQLALRIRDERLVGQFEPGLPYRLGGEGDGEPPDVQLVRGVDARMNTACGSPAPHRMPAPAAAYAGGAAYAAGTRPRAAAKTDGRAGRAVG</sequence>
<evidence type="ECO:0000313" key="2">
    <source>
        <dbReference type="Proteomes" id="UP000562352"/>
    </source>
</evidence>
<comment type="caution">
    <text evidence="1">The sequence shown here is derived from an EMBL/GenBank/DDBJ whole genome shotgun (WGS) entry which is preliminary data.</text>
</comment>
<evidence type="ECO:0000313" key="1">
    <source>
        <dbReference type="EMBL" id="MBB5964058.1"/>
    </source>
</evidence>
<accession>A0A841D6S8</accession>
<dbReference type="EMBL" id="JACHJJ010000010">
    <property type="protein sequence ID" value="MBB5964058.1"/>
    <property type="molecule type" value="Genomic_DNA"/>
</dbReference>
<keyword evidence="2" id="KW-1185">Reference proteome</keyword>
<gene>
    <name evidence="1" type="ORF">FHS22_003341</name>
</gene>
<dbReference type="Proteomes" id="UP000562352">
    <property type="component" value="Unassembled WGS sequence"/>
</dbReference>